<dbReference type="AlphaFoldDB" id="A0A7W6JSJ8"/>
<gene>
    <name evidence="12" type="ORF">GGR46_002383</name>
</gene>
<keyword evidence="6 9" id="KW-0119">Carbohydrate metabolism</keyword>
<feature type="domain" description="GH10" evidence="11">
    <location>
        <begin position="52"/>
        <end position="372"/>
    </location>
</feature>
<evidence type="ECO:0000256" key="10">
    <source>
        <dbReference type="SAM" id="SignalP"/>
    </source>
</evidence>
<keyword evidence="7 9" id="KW-0326">Glycosidase</keyword>
<keyword evidence="4 10" id="KW-0732">Signal</keyword>
<dbReference type="EMBL" id="JACIEH010000002">
    <property type="protein sequence ID" value="MBB4098819.1"/>
    <property type="molecule type" value="Genomic_DNA"/>
</dbReference>
<name>A0A7W6JSJ8_9SPHN</name>
<evidence type="ECO:0000256" key="7">
    <source>
        <dbReference type="ARBA" id="ARBA00023295"/>
    </source>
</evidence>
<dbReference type="InterPro" id="IPR001000">
    <property type="entry name" value="GH10_dom"/>
</dbReference>
<dbReference type="PROSITE" id="PS51318">
    <property type="entry name" value="TAT"/>
    <property type="match status" value="1"/>
</dbReference>
<evidence type="ECO:0000259" key="11">
    <source>
        <dbReference type="PROSITE" id="PS51760"/>
    </source>
</evidence>
<keyword evidence="5 9" id="KW-0378">Hydrolase</keyword>
<evidence type="ECO:0000256" key="5">
    <source>
        <dbReference type="ARBA" id="ARBA00022801"/>
    </source>
</evidence>
<evidence type="ECO:0000256" key="4">
    <source>
        <dbReference type="ARBA" id="ARBA00022729"/>
    </source>
</evidence>
<dbReference type="PROSITE" id="PS51760">
    <property type="entry name" value="GH10_2"/>
    <property type="match status" value="1"/>
</dbReference>
<dbReference type="Gene3D" id="3.20.20.80">
    <property type="entry name" value="Glycosidases"/>
    <property type="match status" value="1"/>
</dbReference>
<dbReference type="SMART" id="SM00633">
    <property type="entry name" value="Glyco_10"/>
    <property type="match status" value="1"/>
</dbReference>
<keyword evidence="8 9" id="KW-0624">Polysaccharide degradation</keyword>
<proteinExistence type="inferred from homology"/>
<keyword evidence="13" id="KW-1185">Reference proteome</keyword>
<protein>
    <recommendedName>
        <fullName evidence="9">Beta-xylanase</fullName>
        <ecNumber evidence="9">3.2.1.8</ecNumber>
    </recommendedName>
</protein>
<evidence type="ECO:0000256" key="2">
    <source>
        <dbReference type="ARBA" id="ARBA00007495"/>
    </source>
</evidence>
<sequence length="379" mass="42079">MTEITRRGLLGAGAAMAALPFPSIAQAAEGLNVVAKARGMRFGSCLAWGPPGADRGSFTNPKYAELLKRDCGVLVPENEFKWQAIRPDAKTFNLDHFSDMLDYAEANGMAMRGHTLLWHKTQYFPKWLNDHDFGASPVKEAEKILGTHIRTLCKLYGNRIVSFDVVNETVEEGTGALRTSSLSKAFGGTEAMLDFAYHTAREHAPGVELVYNDYMSWEPGNEGHRYGVLKLLEGFRKRGVPCDTLGVQSHIGLTGDGTVGALVSRQEKPWRTFLDTATQMGYKLAITEFDVDDHLLPTDAKLRDGIVANYAAAYLEIMVSYPQLRDVLAWGMCDRFTWLNGFKPRKDKTLQRATPYNDLYQPKALYGVIRDAFAGAPAR</sequence>
<dbReference type="Proteomes" id="UP000557392">
    <property type="component" value="Unassembled WGS sequence"/>
</dbReference>
<evidence type="ECO:0000256" key="1">
    <source>
        <dbReference type="ARBA" id="ARBA00000681"/>
    </source>
</evidence>
<evidence type="ECO:0000256" key="9">
    <source>
        <dbReference type="RuleBase" id="RU361174"/>
    </source>
</evidence>
<feature type="signal peptide" evidence="10">
    <location>
        <begin position="1"/>
        <end position="27"/>
    </location>
</feature>
<evidence type="ECO:0000313" key="12">
    <source>
        <dbReference type="EMBL" id="MBB4098819.1"/>
    </source>
</evidence>
<evidence type="ECO:0000313" key="13">
    <source>
        <dbReference type="Proteomes" id="UP000557392"/>
    </source>
</evidence>
<dbReference type="InterPro" id="IPR044846">
    <property type="entry name" value="GH10"/>
</dbReference>
<dbReference type="InterPro" id="IPR017853">
    <property type="entry name" value="GH"/>
</dbReference>
<organism evidence="12 13">
    <name type="scientific">Sphingomonas kyeonggiensis</name>
    <dbReference type="NCBI Taxonomy" id="1268553"/>
    <lineage>
        <taxon>Bacteria</taxon>
        <taxon>Pseudomonadati</taxon>
        <taxon>Pseudomonadota</taxon>
        <taxon>Alphaproteobacteria</taxon>
        <taxon>Sphingomonadales</taxon>
        <taxon>Sphingomonadaceae</taxon>
        <taxon>Sphingomonas</taxon>
    </lineage>
</organism>
<feature type="chain" id="PRO_5031444976" description="Beta-xylanase" evidence="10">
    <location>
        <begin position="28"/>
        <end position="379"/>
    </location>
</feature>
<dbReference type="GO" id="GO:0045493">
    <property type="term" value="P:xylan catabolic process"/>
    <property type="evidence" value="ECO:0007669"/>
    <property type="project" value="UniProtKB-KW"/>
</dbReference>
<evidence type="ECO:0000256" key="3">
    <source>
        <dbReference type="ARBA" id="ARBA00022651"/>
    </source>
</evidence>
<dbReference type="InterPro" id="IPR006311">
    <property type="entry name" value="TAT_signal"/>
</dbReference>
<dbReference type="EC" id="3.2.1.8" evidence="9"/>
<dbReference type="PRINTS" id="PR00134">
    <property type="entry name" value="GLHYDRLASE10"/>
</dbReference>
<comment type="caution">
    <text evidence="12">The sequence shown here is derived from an EMBL/GenBank/DDBJ whole genome shotgun (WGS) entry which is preliminary data.</text>
</comment>
<evidence type="ECO:0000256" key="8">
    <source>
        <dbReference type="ARBA" id="ARBA00023326"/>
    </source>
</evidence>
<dbReference type="PANTHER" id="PTHR31490">
    <property type="entry name" value="GLYCOSYL HYDROLASE"/>
    <property type="match status" value="1"/>
</dbReference>
<dbReference type="SUPFAM" id="SSF51445">
    <property type="entry name" value="(Trans)glycosidases"/>
    <property type="match status" value="1"/>
</dbReference>
<dbReference type="Pfam" id="PF00331">
    <property type="entry name" value="Glyco_hydro_10"/>
    <property type="match status" value="1"/>
</dbReference>
<dbReference type="RefSeq" id="WP_183997896.1">
    <property type="nucleotide sequence ID" value="NZ_JACIEH010000002.1"/>
</dbReference>
<evidence type="ECO:0000256" key="6">
    <source>
        <dbReference type="ARBA" id="ARBA00023277"/>
    </source>
</evidence>
<dbReference type="GO" id="GO:0031176">
    <property type="term" value="F:endo-1,4-beta-xylanase activity"/>
    <property type="evidence" value="ECO:0007669"/>
    <property type="project" value="UniProtKB-EC"/>
</dbReference>
<accession>A0A7W6JSJ8</accession>
<comment type="similarity">
    <text evidence="2 9">Belongs to the glycosyl hydrolase 10 (cellulase F) family.</text>
</comment>
<reference evidence="12 13" key="1">
    <citation type="submission" date="2020-08" db="EMBL/GenBank/DDBJ databases">
        <title>Genomic Encyclopedia of Type Strains, Phase IV (KMG-IV): sequencing the most valuable type-strain genomes for metagenomic binning, comparative biology and taxonomic classification.</title>
        <authorList>
            <person name="Goeker M."/>
        </authorList>
    </citation>
    <scope>NUCLEOTIDE SEQUENCE [LARGE SCALE GENOMIC DNA]</scope>
    <source>
        <strain evidence="12 13">DSM 101806</strain>
    </source>
</reference>
<dbReference type="PANTHER" id="PTHR31490:SF88">
    <property type="entry name" value="BETA-XYLANASE"/>
    <property type="match status" value="1"/>
</dbReference>
<comment type="catalytic activity">
    <reaction evidence="1 9">
        <text>Endohydrolysis of (1-&gt;4)-beta-D-xylosidic linkages in xylans.</text>
        <dbReference type="EC" id="3.2.1.8"/>
    </reaction>
</comment>
<keyword evidence="3 12" id="KW-0858">Xylan degradation</keyword>